<evidence type="ECO:0008006" key="3">
    <source>
        <dbReference type="Google" id="ProtNLM"/>
    </source>
</evidence>
<gene>
    <name evidence="1" type="ORF">M9458_038143</name>
</gene>
<feature type="non-terminal residue" evidence="1">
    <location>
        <position position="1"/>
    </location>
</feature>
<dbReference type="Proteomes" id="UP001529510">
    <property type="component" value="Unassembled WGS sequence"/>
</dbReference>
<name>A0ABD0NWY9_CIRMR</name>
<keyword evidence="2" id="KW-1185">Reference proteome</keyword>
<sequence length="53" mass="5516">APVTMQVGEGQQVQIVQAAAQGQAQAQAAQPAGQTMQVMQQIITNTGEIQQIP</sequence>
<dbReference type="AlphaFoldDB" id="A0ABD0NWY9"/>
<accession>A0ABD0NWY9</accession>
<proteinExistence type="predicted"/>
<protein>
    <recommendedName>
        <fullName evidence="3">Nuclear transcription factor Y subunit gamma</fullName>
    </recommendedName>
</protein>
<evidence type="ECO:0000313" key="2">
    <source>
        <dbReference type="Proteomes" id="UP001529510"/>
    </source>
</evidence>
<reference evidence="1 2" key="1">
    <citation type="submission" date="2024-05" db="EMBL/GenBank/DDBJ databases">
        <title>Genome sequencing and assembly of Indian major carp, Cirrhinus mrigala (Hamilton, 1822).</title>
        <authorList>
            <person name="Mohindra V."/>
            <person name="Chowdhury L.M."/>
            <person name="Lal K."/>
            <person name="Jena J.K."/>
        </authorList>
    </citation>
    <scope>NUCLEOTIDE SEQUENCE [LARGE SCALE GENOMIC DNA]</scope>
    <source>
        <strain evidence="1">CM1030</strain>
        <tissue evidence="1">Blood</tissue>
    </source>
</reference>
<comment type="caution">
    <text evidence="1">The sequence shown here is derived from an EMBL/GenBank/DDBJ whole genome shotgun (WGS) entry which is preliminary data.</text>
</comment>
<feature type="non-terminal residue" evidence="1">
    <location>
        <position position="53"/>
    </location>
</feature>
<dbReference type="EMBL" id="JAMKFB020000019">
    <property type="protein sequence ID" value="KAL0166299.1"/>
    <property type="molecule type" value="Genomic_DNA"/>
</dbReference>
<organism evidence="1 2">
    <name type="scientific">Cirrhinus mrigala</name>
    <name type="common">Mrigala</name>
    <dbReference type="NCBI Taxonomy" id="683832"/>
    <lineage>
        <taxon>Eukaryota</taxon>
        <taxon>Metazoa</taxon>
        <taxon>Chordata</taxon>
        <taxon>Craniata</taxon>
        <taxon>Vertebrata</taxon>
        <taxon>Euteleostomi</taxon>
        <taxon>Actinopterygii</taxon>
        <taxon>Neopterygii</taxon>
        <taxon>Teleostei</taxon>
        <taxon>Ostariophysi</taxon>
        <taxon>Cypriniformes</taxon>
        <taxon>Cyprinidae</taxon>
        <taxon>Labeoninae</taxon>
        <taxon>Labeonini</taxon>
        <taxon>Cirrhinus</taxon>
    </lineage>
</organism>
<evidence type="ECO:0000313" key="1">
    <source>
        <dbReference type="EMBL" id="KAL0166299.1"/>
    </source>
</evidence>